<comment type="caution">
    <text evidence="3">The sequence shown here is derived from an EMBL/GenBank/DDBJ whole genome shotgun (WGS) entry which is preliminary data.</text>
</comment>
<evidence type="ECO:0008006" key="5">
    <source>
        <dbReference type="Google" id="ProtNLM"/>
    </source>
</evidence>
<evidence type="ECO:0000313" key="3">
    <source>
        <dbReference type="EMBL" id="MBO0654190.1"/>
    </source>
</evidence>
<keyword evidence="2" id="KW-0472">Membrane</keyword>
<proteinExistence type="predicted"/>
<dbReference type="AlphaFoldDB" id="A0A939FQM2"/>
<organism evidence="3 4">
    <name type="scientific">Streptomyces triculaminicus</name>
    <dbReference type="NCBI Taxonomy" id="2816232"/>
    <lineage>
        <taxon>Bacteria</taxon>
        <taxon>Bacillati</taxon>
        <taxon>Actinomycetota</taxon>
        <taxon>Actinomycetes</taxon>
        <taxon>Kitasatosporales</taxon>
        <taxon>Streptomycetaceae</taxon>
        <taxon>Streptomyces</taxon>
    </lineage>
</organism>
<dbReference type="EMBL" id="JAFMOF010000002">
    <property type="protein sequence ID" value="MBO0654190.1"/>
    <property type="molecule type" value="Genomic_DNA"/>
</dbReference>
<reference evidence="3" key="1">
    <citation type="submission" date="2021-03" db="EMBL/GenBank/DDBJ databases">
        <title>Streptomyces strains.</title>
        <authorList>
            <person name="Lund M.B."/>
            <person name="Toerring T."/>
        </authorList>
    </citation>
    <scope>NUCLEOTIDE SEQUENCE</scope>
    <source>
        <strain evidence="3">JCM 4242</strain>
    </source>
</reference>
<name>A0A939FQM2_9ACTN</name>
<evidence type="ECO:0000313" key="4">
    <source>
        <dbReference type="Proteomes" id="UP000664781"/>
    </source>
</evidence>
<keyword evidence="2" id="KW-1133">Transmembrane helix</keyword>
<gene>
    <name evidence="3" type="ORF">J1792_15845</name>
</gene>
<dbReference type="Proteomes" id="UP000664781">
    <property type="component" value="Unassembled WGS sequence"/>
</dbReference>
<evidence type="ECO:0000256" key="2">
    <source>
        <dbReference type="SAM" id="Phobius"/>
    </source>
</evidence>
<dbReference type="RefSeq" id="WP_179199135.1">
    <property type="nucleotide sequence ID" value="NZ_JAFMOF010000002.1"/>
</dbReference>
<feature type="compositionally biased region" description="Low complexity" evidence="1">
    <location>
        <begin position="78"/>
        <end position="90"/>
    </location>
</feature>
<accession>A0A939FQM2</accession>
<feature type="region of interest" description="Disordered" evidence="1">
    <location>
        <begin position="78"/>
        <end position="127"/>
    </location>
</feature>
<evidence type="ECO:0000256" key="1">
    <source>
        <dbReference type="SAM" id="MobiDB-lite"/>
    </source>
</evidence>
<keyword evidence="4" id="KW-1185">Reference proteome</keyword>
<feature type="transmembrane region" description="Helical" evidence="2">
    <location>
        <begin position="45"/>
        <end position="68"/>
    </location>
</feature>
<feature type="transmembrane region" description="Helical" evidence="2">
    <location>
        <begin position="21"/>
        <end position="39"/>
    </location>
</feature>
<protein>
    <recommendedName>
        <fullName evidence="5">Holin</fullName>
    </recommendedName>
</protein>
<sequence length="127" mass="12707">MGHQRNASDVGLQKTRAWAGLAVVVLGDAAITLAAIWGVHNADGAAATAILTSAFTAVSTMTTAYFGIRAATNTAQAHAQAQADQAVARASGPATGQNRENPPGHTAEGAAEGEPSGDHPRSPPGRA</sequence>
<keyword evidence="2" id="KW-0812">Transmembrane</keyword>